<evidence type="ECO:0000256" key="10">
    <source>
        <dbReference type="ARBA" id="ARBA00047607"/>
    </source>
</evidence>
<dbReference type="InterPro" id="IPR030673">
    <property type="entry name" value="PyroPPase_GppA_Ppx"/>
</dbReference>
<dbReference type="InterPro" id="IPR043129">
    <property type="entry name" value="ATPase_NBD"/>
</dbReference>
<dbReference type="InterPro" id="IPR003695">
    <property type="entry name" value="Ppx_GppA_N"/>
</dbReference>
<gene>
    <name evidence="13" type="ORF">M622_09195</name>
</gene>
<evidence type="ECO:0000256" key="4">
    <source>
        <dbReference type="ARBA" id="ARBA00011738"/>
    </source>
</evidence>
<dbReference type="GO" id="GO:0004309">
    <property type="term" value="F:exopolyphosphatase activity"/>
    <property type="evidence" value="ECO:0007669"/>
    <property type="project" value="UniProtKB-EC"/>
</dbReference>
<evidence type="ECO:0000256" key="5">
    <source>
        <dbReference type="ARBA" id="ARBA00012451"/>
    </source>
</evidence>
<dbReference type="PANTHER" id="PTHR30005">
    <property type="entry name" value="EXOPOLYPHOSPHATASE"/>
    <property type="match status" value="1"/>
</dbReference>
<keyword evidence="8" id="KW-0378">Hydrolase</keyword>
<accession>S9ZUC7</accession>
<dbReference type="AlphaFoldDB" id="S9ZUC7"/>
<dbReference type="PATRIC" id="fig|1348657.5.peg.369"/>
<evidence type="ECO:0000256" key="8">
    <source>
        <dbReference type="ARBA" id="ARBA00022801"/>
    </source>
</evidence>
<dbReference type="SUPFAM" id="SSF53067">
    <property type="entry name" value="Actin-like ATPase domain"/>
    <property type="match status" value="2"/>
</dbReference>
<comment type="subunit">
    <text evidence="4">Homodimer.</text>
</comment>
<comment type="similarity">
    <text evidence="3">Belongs to the GppA/Ppx family.</text>
</comment>
<evidence type="ECO:0000259" key="12">
    <source>
        <dbReference type="Pfam" id="PF21447"/>
    </source>
</evidence>
<evidence type="ECO:0000256" key="6">
    <source>
        <dbReference type="ARBA" id="ARBA00020416"/>
    </source>
</evidence>
<dbReference type="EMBL" id="ATJV01000002">
    <property type="protein sequence ID" value="EPZ17117.1"/>
    <property type="molecule type" value="Genomic_DNA"/>
</dbReference>
<dbReference type="NCBIfam" id="TIGR03706">
    <property type="entry name" value="exo_poly_only"/>
    <property type="match status" value="1"/>
</dbReference>
<evidence type="ECO:0000313" key="14">
    <source>
        <dbReference type="Proteomes" id="UP000015455"/>
    </source>
</evidence>
<keyword evidence="14" id="KW-1185">Reference proteome</keyword>
<evidence type="ECO:0000256" key="2">
    <source>
        <dbReference type="ARBA" id="ARBA00004202"/>
    </source>
</evidence>
<dbReference type="InterPro" id="IPR048950">
    <property type="entry name" value="Ppx_GppA_C"/>
</dbReference>
<dbReference type="EC" id="3.6.1.11" evidence="5"/>
<reference evidence="13 14" key="1">
    <citation type="submission" date="2013-06" db="EMBL/GenBank/DDBJ databases">
        <title>Draft genome sequence of Thauera terpenica.</title>
        <authorList>
            <person name="Liu B."/>
            <person name="Frostegard A.H."/>
            <person name="Shapleigh J.P."/>
        </authorList>
    </citation>
    <scope>NUCLEOTIDE SEQUENCE [LARGE SCALE GENOMIC DNA]</scope>
    <source>
        <strain evidence="13 14">58Eu</strain>
    </source>
</reference>
<dbReference type="GO" id="GO:0005886">
    <property type="term" value="C:plasma membrane"/>
    <property type="evidence" value="ECO:0007669"/>
    <property type="project" value="UniProtKB-SubCell"/>
</dbReference>
<evidence type="ECO:0000256" key="7">
    <source>
        <dbReference type="ARBA" id="ARBA00022475"/>
    </source>
</evidence>
<dbReference type="GO" id="GO:0006798">
    <property type="term" value="P:polyphosphate catabolic process"/>
    <property type="evidence" value="ECO:0007669"/>
    <property type="project" value="TreeGrafter"/>
</dbReference>
<dbReference type="Gene3D" id="3.30.420.40">
    <property type="match status" value="1"/>
</dbReference>
<dbReference type="PANTHER" id="PTHR30005:SF14">
    <property type="entry name" value="EXOPOLYPHOSPHATASE"/>
    <property type="match status" value="1"/>
</dbReference>
<sequence length="555" mass="61717">MEQFGLRIMARSGPSRPPTRALMVHGRQYFLPQRIRGADARIRRLGPVPFTPETLKMRNFIAAVDLGSNSFRLQVGRIVNDQIYPLDGLKESVRLAAGLSPEKILDLDAQERGVSALQRFHERLHDFDIDAVRAVATNTLRVAKNAPDFLIRAEAALGFPIEVIAGREEARLIYVGVAHTLPDPHKQQLVVDIGGGSTEFIIGKSFEPLLLESRYMGCVGYSLRFFPDGRVDKRSMKEAELAARREMQTIVGAYREAGWEEAVGSSGSAKALTDILEQNGFSRSGITREGLERFKAALFRAGRVDALELVGLKGDRLPVILGGLAIMSAIFKEFGIERMTFSEGALRLGVLYDLLGRYHHHDLRDATVSAFVRRYNVDLRQAQQVADTACHLLAQLEPAMAEPEHPDRRFLRWAALLHEIGISVAHSSYHKHSAYVVANADMPGFSRKDQGRLSRLVLSHRGKLERVASIDQGSVDWLLVACLRLAVVIHRARDLRGTPPITMQREGRGFSVNTPPGWLQKLPLTAAALQEEQRQWLALGRGLYVRSPSVRNVAA</sequence>
<evidence type="ECO:0000256" key="9">
    <source>
        <dbReference type="ARBA" id="ARBA00023136"/>
    </source>
</evidence>
<dbReference type="eggNOG" id="COG0248">
    <property type="taxonomic scope" value="Bacteria"/>
</dbReference>
<organism evidence="13 14">
    <name type="scientific">Thauera terpenica 58Eu</name>
    <dbReference type="NCBI Taxonomy" id="1348657"/>
    <lineage>
        <taxon>Bacteria</taxon>
        <taxon>Pseudomonadati</taxon>
        <taxon>Pseudomonadota</taxon>
        <taxon>Betaproteobacteria</taxon>
        <taxon>Rhodocyclales</taxon>
        <taxon>Zoogloeaceae</taxon>
        <taxon>Thauera</taxon>
    </lineage>
</organism>
<proteinExistence type="inferred from homology"/>
<evidence type="ECO:0000256" key="3">
    <source>
        <dbReference type="ARBA" id="ARBA00007125"/>
    </source>
</evidence>
<comment type="catalytic activity">
    <reaction evidence="10">
        <text>[phosphate](n) + H2O = [phosphate](n-1) + phosphate + H(+)</text>
        <dbReference type="Rhea" id="RHEA:21528"/>
        <dbReference type="Rhea" id="RHEA-COMP:9859"/>
        <dbReference type="Rhea" id="RHEA-COMP:14279"/>
        <dbReference type="ChEBI" id="CHEBI:15377"/>
        <dbReference type="ChEBI" id="CHEBI:15378"/>
        <dbReference type="ChEBI" id="CHEBI:16838"/>
        <dbReference type="ChEBI" id="CHEBI:43474"/>
        <dbReference type="EC" id="3.6.1.11"/>
    </reaction>
</comment>
<feature type="domain" description="Ppx/GppA phosphatase C-terminal" evidence="12">
    <location>
        <begin position="364"/>
        <end position="533"/>
    </location>
</feature>
<dbReference type="InterPro" id="IPR022371">
    <property type="entry name" value="Exopolyphosphatase"/>
</dbReference>
<dbReference type="PIRSF" id="PIRSF001267">
    <property type="entry name" value="Pyrophosphatase_GppA_Ppx"/>
    <property type="match status" value="1"/>
</dbReference>
<comment type="subcellular location">
    <subcellularLocation>
        <location evidence="2">Cell membrane</location>
        <topology evidence="2">Peripheral membrane protein</topology>
    </subcellularLocation>
</comment>
<evidence type="ECO:0000259" key="11">
    <source>
        <dbReference type="Pfam" id="PF02541"/>
    </source>
</evidence>
<comment type="caution">
    <text evidence="13">The sequence shown here is derived from an EMBL/GenBank/DDBJ whole genome shotgun (WGS) entry which is preliminary data.</text>
</comment>
<dbReference type="STRING" id="1348657.M622_09195"/>
<keyword evidence="7" id="KW-1003">Cell membrane</keyword>
<dbReference type="FunFam" id="3.30.420.150:FF:000001">
    <property type="entry name" value="Guanosine-5'-triphosphate,3'-diphosphate pyrophosphatase"/>
    <property type="match status" value="1"/>
</dbReference>
<dbReference type="Gene3D" id="1.10.3210.10">
    <property type="entry name" value="Hypothetical protein af1432"/>
    <property type="match status" value="1"/>
</dbReference>
<name>S9ZUC7_9RHOO</name>
<dbReference type="CDD" id="cd24053">
    <property type="entry name" value="ASKHA_NBD_EcPPX-GppA-like"/>
    <property type="match status" value="1"/>
</dbReference>
<dbReference type="Pfam" id="PF02541">
    <property type="entry name" value="Ppx-GppA"/>
    <property type="match status" value="1"/>
</dbReference>
<evidence type="ECO:0000313" key="13">
    <source>
        <dbReference type="EMBL" id="EPZ17117.1"/>
    </source>
</evidence>
<dbReference type="Gene3D" id="3.30.420.150">
    <property type="entry name" value="Exopolyphosphatase. Domain 2"/>
    <property type="match status" value="1"/>
</dbReference>
<feature type="domain" description="Ppx/GppA phosphatase N-terminal" evidence="11">
    <location>
        <begin position="76"/>
        <end position="356"/>
    </location>
</feature>
<dbReference type="Proteomes" id="UP000015455">
    <property type="component" value="Unassembled WGS sequence"/>
</dbReference>
<dbReference type="FunFam" id="3.30.420.40:FF:000023">
    <property type="entry name" value="Guanosine-5'-triphosphate,3'-diphosphate pyrophosphatase"/>
    <property type="match status" value="1"/>
</dbReference>
<dbReference type="SUPFAM" id="SSF109604">
    <property type="entry name" value="HD-domain/PDEase-like"/>
    <property type="match status" value="1"/>
</dbReference>
<keyword evidence="9" id="KW-0472">Membrane</keyword>
<dbReference type="Pfam" id="PF21447">
    <property type="entry name" value="Ppx-GppA_III"/>
    <property type="match status" value="1"/>
</dbReference>
<comment type="cofactor">
    <cofactor evidence="1">
        <name>Mg(2+)</name>
        <dbReference type="ChEBI" id="CHEBI:18420"/>
    </cofactor>
</comment>
<evidence type="ECO:0000256" key="1">
    <source>
        <dbReference type="ARBA" id="ARBA00001946"/>
    </source>
</evidence>
<dbReference type="InterPro" id="IPR050273">
    <property type="entry name" value="GppA/Ppx_hydrolase"/>
</dbReference>
<protein>
    <recommendedName>
        <fullName evidence="6">Exopolyphosphatase</fullName>
        <ecNumber evidence="5">3.6.1.11</ecNumber>
    </recommendedName>
</protein>